<keyword evidence="15" id="KW-1185">Reference proteome</keyword>
<dbReference type="EMBL" id="JBEPEK010000012">
    <property type="protein sequence ID" value="MER7178488.1"/>
    <property type="molecule type" value="Genomic_DNA"/>
</dbReference>
<keyword evidence="8 12" id="KW-1133">Transmembrane helix</keyword>
<evidence type="ECO:0000256" key="6">
    <source>
        <dbReference type="ARBA" id="ARBA00022801"/>
    </source>
</evidence>
<feature type="transmembrane region" description="Helical" evidence="12">
    <location>
        <begin position="676"/>
        <end position="698"/>
    </location>
</feature>
<feature type="transmembrane region" description="Helical" evidence="12">
    <location>
        <begin position="377"/>
        <end position="399"/>
    </location>
</feature>
<feature type="transmembrane region" description="Helical" evidence="12">
    <location>
        <begin position="420"/>
        <end position="442"/>
    </location>
</feature>
<keyword evidence="5" id="KW-0479">Metal-binding</keyword>
<comment type="caution">
    <text evidence="14">The sequence shown here is derived from an EMBL/GenBank/DDBJ whole genome shotgun (WGS) entry which is preliminary data.</text>
</comment>
<keyword evidence="4 12" id="KW-0812">Transmembrane</keyword>
<feature type="transmembrane region" description="Helical" evidence="12">
    <location>
        <begin position="448"/>
        <end position="470"/>
    </location>
</feature>
<evidence type="ECO:0000256" key="2">
    <source>
        <dbReference type="ARBA" id="ARBA00022475"/>
    </source>
</evidence>
<dbReference type="EC" id="3.4.24.-" evidence="14"/>
<proteinExistence type="predicted"/>
<feature type="transmembrane region" description="Helical" evidence="12">
    <location>
        <begin position="27"/>
        <end position="45"/>
    </location>
</feature>
<accession>A0ABV1WNP9</accession>
<keyword evidence="3" id="KW-0645">Protease</keyword>
<evidence type="ECO:0000256" key="8">
    <source>
        <dbReference type="ARBA" id="ARBA00022989"/>
    </source>
</evidence>
<keyword evidence="2" id="KW-1003">Cell membrane</keyword>
<evidence type="ECO:0000313" key="15">
    <source>
        <dbReference type="Proteomes" id="UP001474181"/>
    </source>
</evidence>
<feature type="transmembrane region" description="Helical" evidence="12">
    <location>
        <begin position="784"/>
        <end position="804"/>
    </location>
</feature>
<evidence type="ECO:0000256" key="3">
    <source>
        <dbReference type="ARBA" id="ARBA00022670"/>
    </source>
</evidence>
<evidence type="ECO:0000256" key="4">
    <source>
        <dbReference type="ARBA" id="ARBA00022692"/>
    </source>
</evidence>
<gene>
    <name evidence="14" type="ORF">ABT404_03185</name>
</gene>
<keyword evidence="7" id="KW-0862">Zinc</keyword>
<feature type="transmembrane region" description="Helical" evidence="12">
    <location>
        <begin position="725"/>
        <end position="747"/>
    </location>
</feature>
<dbReference type="Proteomes" id="UP001474181">
    <property type="component" value="Unassembled WGS sequence"/>
</dbReference>
<evidence type="ECO:0000259" key="13">
    <source>
        <dbReference type="Pfam" id="PF01435"/>
    </source>
</evidence>
<feature type="transmembrane region" description="Helical" evidence="12">
    <location>
        <begin position="99"/>
        <end position="119"/>
    </location>
</feature>
<reference evidence="14 15" key="1">
    <citation type="submission" date="2024-06" db="EMBL/GenBank/DDBJ databases">
        <title>The Natural Products Discovery Center: Release of the First 8490 Sequenced Strains for Exploring Actinobacteria Biosynthetic Diversity.</title>
        <authorList>
            <person name="Kalkreuter E."/>
            <person name="Kautsar S.A."/>
            <person name="Yang D."/>
            <person name="Bader C.D."/>
            <person name="Teijaro C.N."/>
            <person name="Fluegel L."/>
            <person name="Davis C.M."/>
            <person name="Simpson J.R."/>
            <person name="Lauterbach L."/>
            <person name="Steele A.D."/>
            <person name="Gui C."/>
            <person name="Meng S."/>
            <person name="Li G."/>
            <person name="Viehrig K."/>
            <person name="Ye F."/>
            <person name="Su P."/>
            <person name="Kiefer A.F."/>
            <person name="Nichols A."/>
            <person name="Cepeda A.J."/>
            <person name="Yan W."/>
            <person name="Fan B."/>
            <person name="Jiang Y."/>
            <person name="Adhikari A."/>
            <person name="Zheng C.-J."/>
            <person name="Schuster L."/>
            <person name="Cowan T.M."/>
            <person name="Smanski M.J."/>
            <person name="Chevrette M.G."/>
            <person name="De Carvalho L.P.S."/>
            <person name="Shen B."/>
        </authorList>
    </citation>
    <scope>NUCLEOTIDE SEQUENCE [LARGE SCALE GENOMIC DNA]</scope>
    <source>
        <strain evidence="14 15">NPDC000234</strain>
    </source>
</reference>
<dbReference type="Gene3D" id="3.30.2010.10">
    <property type="entry name" value="Metalloproteases ('zincins'), catalytic domain"/>
    <property type="match status" value="1"/>
</dbReference>
<name>A0ABV1WNP9_9ACTN</name>
<feature type="region of interest" description="Disordered" evidence="11">
    <location>
        <begin position="755"/>
        <end position="777"/>
    </location>
</feature>
<organism evidence="14 15">
    <name type="scientific">Streptomyces hyaluromycini</name>
    <dbReference type="NCBI Taxonomy" id="1377993"/>
    <lineage>
        <taxon>Bacteria</taxon>
        <taxon>Bacillati</taxon>
        <taxon>Actinomycetota</taxon>
        <taxon>Actinomycetes</taxon>
        <taxon>Kitasatosporales</taxon>
        <taxon>Streptomycetaceae</taxon>
        <taxon>Streptomyces</taxon>
    </lineage>
</organism>
<feature type="transmembrane region" description="Helical" evidence="12">
    <location>
        <begin position="606"/>
        <end position="630"/>
    </location>
</feature>
<dbReference type="PANTHER" id="PTHR43221:SF2">
    <property type="entry name" value="PROTEASE HTPX HOMOLOG"/>
    <property type="match status" value="1"/>
</dbReference>
<feature type="transmembrane region" description="Helical" evidence="12">
    <location>
        <begin position="642"/>
        <end position="664"/>
    </location>
</feature>
<dbReference type="InterPro" id="IPR001915">
    <property type="entry name" value="Peptidase_M48"/>
</dbReference>
<evidence type="ECO:0000256" key="5">
    <source>
        <dbReference type="ARBA" id="ARBA00022723"/>
    </source>
</evidence>
<protein>
    <submittedName>
        <fullName evidence="14">M48 family metalloprotease</fullName>
        <ecNumber evidence="14">3.4.24.-</ecNumber>
    </submittedName>
</protein>
<dbReference type="GO" id="GO:0008237">
    <property type="term" value="F:metallopeptidase activity"/>
    <property type="evidence" value="ECO:0007669"/>
    <property type="project" value="UniProtKB-KW"/>
</dbReference>
<evidence type="ECO:0000256" key="1">
    <source>
        <dbReference type="ARBA" id="ARBA00001947"/>
    </source>
</evidence>
<evidence type="ECO:0000256" key="11">
    <source>
        <dbReference type="SAM" id="MobiDB-lite"/>
    </source>
</evidence>
<feature type="transmembrane region" description="Helical" evidence="12">
    <location>
        <begin position="348"/>
        <end position="371"/>
    </location>
</feature>
<dbReference type="Pfam" id="PF01435">
    <property type="entry name" value="Peptidase_M48"/>
    <property type="match status" value="1"/>
</dbReference>
<dbReference type="RefSeq" id="WP_350776887.1">
    <property type="nucleotide sequence ID" value="NZ_JBEPEK010000012.1"/>
</dbReference>
<comment type="cofactor">
    <cofactor evidence="1">
        <name>Zn(2+)</name>
        <dbReference type="ChEBI" id="CHEBI:29105"/>
    </cofactor>
</comment>
<keyword evidence="9 14" id="KW-0482">Metalloprotease</keyword>
<evidence type="ECO:0000256" key="9">
    <source>
        <dbReference type="ARBA" id="ARBA00023049"/>
    </source>
</evidence>
<keyword evidence="10 12" id="KW-0472">Membrane</keyword>
<dbReference type="InterPro" id="IPR050083">
    <property type="entry name" value="HtpX_protease"/>
</dbReference>
<evidence type="ECO:0000256" key="10">
    <source>
        <dbReference type="ARBA" id="ARBA00023136"/>
    </source>
</evidence>
<evidence type="ECO:0000256" key="7">
    <source>
        <dbReference type="ARBA" id="ARBA00022833"/>
    </source>
</evidence>
<feature type="transmembrane region" description="Helical" evidence="12">
    <location>
        <begin position="482"/>
        <end position="501"/>
    </location>
</feature>
<feature type="transmembrane region" description="Helical" evidence="12">
    <location>
        <begin position="556"/>
        <end position="577"/>
    </location>
</feature>
<feature type="transmembrane region" description="Helical" evidence="12">
    <location>
        <begin position="217"/>
        <end position="239"/>
    </location>
</feature>
<keyword evidence="6 14" id="KW-0378">Hydrolase</keyword>
<sequence>MSADAAPLLPSGRVDERLLGAGTGPRFILLIVLFLTSSATVASAISQSLTDPRNMSVGCALAAGADPHGDYLGVGLATVRADKAFRACLDRFVPHASPWLVPSAVTVLVLVAVALYWTLPWWKQRNRRLVLVEAIDRHGELLSVLDELVDVAGLTRQPRFVVAPAARTASAVVFGRWRRHVVCLHGGLVAVRHRDPLRFRAVVLHELAHIRNRDVDITYATVALWRVFLFTVLPGYAVWTGLSLHVSLSSAVFGAPSLVATSRDMAATAAMIAFVFLARADILRTRELYADADAIRWGADPAGWLGATDRANRDRGRLGRAFWAFVSMWRSHPDWERRRRALGDTQELFRSSALTLFLTGATASICAGQLYGFGTGWMVRLAADTVAGLIAATVGVTLWRAAARAVLTGGRAPSGLRAGWWLGVGLALGEVLTGSVSGWRVLPRHPEVFALLVVISVVVTCWTAQFADLVLRCWRGRSLRPVFALGLLATLVVFAMSYAWWQSSGKLFAAGWPYSESAIRAALQQDLPGPALGRSTLTAIAVVMSVVMPWEADTSLLWAVTALWVLPLLAWASGATANTPTWVIRALPPGEDTLWQAGRLPSLRRLALAAALGAGSACLGVVVVLARLHAVRPPTGQMLGQQVLLLVTWLVVVLIGVVVATAAVTSSATPRIPVPAAAGAAGATGLAGVTVAFLLISADGCVSGLATLRTTCAWTPEAAWPLTEVVLPLVLGLAVFVSAFTAVAAMATRQLLRAMRPGTGDRGRRSPLRPPRNPARLNGPTRKAAVAVICLAALTLSTAASFPLDAGGRSGVRTSLTRENLAPAQTTTPSAEVLALESDAWLRLGGRKLLAAITVELLGIVTALEDDRALNDRGYAARVIRPHCLGLRTAAQQLGAYFPLPDPALEQRWPTLLAQARVIGADCRRAIDDGKQDLYVKSMEEILGVADRLRTILPQVTAEAGGHRSR</sequence>
<feature type="domain" description="Peptidase M48" evidence="13">
    <location>
        <begin position="138"/>
        <end position="343"/>
    </location>
</feature>
<evidence type="ECO:0000313" key="14">
    <source>
        <dbReference type="EMBL" id="MER7178488.1"/>
    </source>
</evidence>
<feature type="transmembrane region" description="Helical" evidence="12">
    <location>
        <begin position="251"/>
        <end position="278"/>
    </location>
</feature>
<evidence type="ECO:0000256" key="12">
    <source>
        <dbReference type="SAM" id="Phobius"/>
    </source>
</evidence>
<dbReference type="PANTHER" id="PTHR43221">
    <property type="entry name" value="PROTEASE HTPX"/>
    <property type="match status" value="1"/>
</dbReference>